<keyword evidence="4" id="KW-0472">Membrane</keyword>
<evidence type="ECO:0000313" key="7">
    <source>
        <dbReference type="Proteomes" id="UP000599312"/>
    </source>
</evidence>
<keyword evidence="4" id="KW-0812">Transmembrane</keyword>
<dbReference type="Proteomes" id="UP000599312">
    <property type="component" value="Unassembled WGS sequence"/>
</dbReference>
<dbReference type="InterPro" id="IPR036097">
    <property type="entry name" value="HisK_dim/P_sf"/>
</dbReference>
<proteinExistence type="predicted"/>
<keyword evidence="3" id="KW-0597">Phosphoprotein</keyword>
<dbReference type="PRINTS" id="PR00344">
    <property type="entry name" value="BCTRLSENSOR"/>
</dbReference>
<dbReference type="PANTHER" id="PTHR43065">
    <property type="entry name" value="SENSOR HISTIDINE KINASE"/>
    <property type="match status" value="1"/>
</dbReference>
<dbReference type="EC" id="2.7.13.3" evidence="2"/>
<evidence type="ECO:0000256" key="2">
    <source>
        <dbReference type="ARBA" id="ARBA00012438"/>
    </source>
</evidence>
<dbReference type="SUPFAM" id="SSF55874">
    <property type="entry name" value="ATPase domain of HSP90 chaperone/DNA topoisomerase II/histidine kinase"/>
    <property type="match status" value="1"/>
</dbReference>
<evidence type="ECO:0000256" key="4">
    <source>
        <dbReference type="SAM" id="Phobius"/>
    </source>
</evidence>
<feature type="transmembrane region" description="Helical" evidence="4">
    <location>
        <begin position="232"/>
        <end position="256"/>
    </location>
</feature>
<comment type="catalytic activity">
    <reaction evidence="1">
        <text>ATP + protein L-histidine = ADP + protein N-phospho-L-histidine.</text>
        <dbReference type="EC" id="2.7.13.3"/>
    </reaction>
</comment>
<dbReference type="InterPro" id="IPR003594">
    <property type="entry name" value="HATPase_dom"/>
</dbReference>
<comment type="caution">
    <text evidence="6">The sequence shown here is derived from an EMBL/GenBank/DDBJ whole genome shotgun (WGS) entry which is preliminary data.</text>
</comment>
<accession>A0A931FTD1</accession>
<dbReference type="AlphaFoldDB" id="A0A931FTD1"/>
<dbReference type="CDD" id="cd00082">
    <property type="entry name" value="HisKA"/>
    <property type="match status" value="1"/>
</dbReference>
<evidence type="ECO:0000259" key="5">
    <source>
        <dbReference type="PROSITE" id="PS50109"/>
    </source>
</evidence>
<evidence type="ECO:0000256" key="1">
    <source>
        <dbReference type="ARBA" id="ARBA00000085"/>
    </source>
</evidence>
<dbReference type="InterPro" id="IPR036890">
    <property type="entry name" value="HATPase_C_sf"/>
</dbReference>
<dbReference type="PROSITE" id="PS50109">
    <property type="entry name" value="HIS_KIN"/>
    <property type="match status" value="1"/>
</dbReference>
<reference evidence="6" key="1">
    <citation type="submission" date="2020-11" db="EMBL/GenBank/DDBJ databases">
        <authorList>
            <person name="Kim M.K."/>
        </authorList>
    </citation>
    <scope>NUCLEOTIDE SEQUENCE</scope>
    <source>
        <strain evidence="6">BT350</strain>
    </source>
</reference>
<dbReference type="Pfam" id="PF02518">
    <property type="entry name" value="HATPase_c"/>
    <property type="match status" value="1"/>
</dbReference>
<dbReference type="InterPro" id="IPR005467">
    <property type="entry name" value="His_kinase_dom"/>
</dbReference>
<keyword evidence="7" id="KW-1185">Reference proteome</keyword>
<dbReference type="InterPro" id="IPR004358">
    <property type="entry name" value="Sig_transdc_His_kin-like_C"/>
</dbReference>
<dbReference type="InterPro" id="IPR003661">
    <property type="entry name" value="HisK_dim/P_dom"/>
</dbReference>
<dbReference type="GO" id="GO:0000155">
    <property type="term" value="F:phosphorelay sensor kinase activity"/>
    <property type="evidence" value="ECO:0007669"/>
    <property type="project" value="InterPro"/>
</dbReference>
<organism evidence="6 7">
    <name type="scientific">Microvirga alba</name>
    <dbReference type="NCBI Taxonomy" id="2791025"/>
    <lineage>
        <taxon>Bacteria</taxon>
        <taxon>Pseudomonadati</taxon>
        <taxon>Pseudomonadota</taxon>
        <taxon>Alphaproteobacteria</taxon>
        <taxon>Hyphomicrobiales</taxon>
        <taxon>Methylobacteriaceae</taxon>
        <taxon>Microvirga</taxon>
    </lineage>
</organism>
<keyword evidence="4" id="KW-1133">Transmembrane helix</keyword>
<gene>
    <name evidence="6" type="ORF">I2H38_14450</name>
</gene>
<dbReference type="Gene3D" id="1.10.287.130">
    <property type="match status" value="1"/>
</dbReference>
<dbReference type="SUPFAM" id="SSF47384">
    <property type="entry name" value="Homodimeric domain of signal transducing histidine kinase"/>
    <property type="match status" value="1"/>
</dbReference>
<name>A0A931FTD1_9HYPH</name>
<evidence type="ECO:0000313" key="6">
    <source>
        <dbReference type="EMBL" id="MBF9234576.1"/>
    </source>
</evidence>
<dbReference type="SMART" id="SM00388">
    <property type="entry name" value="HisKA"/>
    <property type="match status" value="1"/>
</dbReference>
<dbReference type="PANTHER" id="PTHR43065:SF42">
    <property type="entry name" value="TWO-COMPONENT SENSOR PPRA"/>
    <property type="match status" value="1"/>
</dbReference>
<feature type="domain" description="Histidine kinase" evidence="5">
    <location>
        <begin position="293"/>
        <end position="507"/>
    </location>
</feature>
<dbReference type="SMART" id="SM00387">
    <property type="entry name" value="HATPase_c"/>
    <property type="match status" value="1"/>
</dbReference>
<evidence type="ECO:0000256" key="3">
    <source>
        <dbReference type="ARBA" id="ARBA00022553"/>
    </source>
</evidence>
<dbReference type="EMBL" id="JADQDO010000007">
    <property type="protein sequence ID" value="MBF9234576.1"/>
    <property type="molecule type" value="Genomic_DNA"/>
</dbReference>
<protein>
    <recommendedName>
        <fullName evidence="2">histidine kinase</fullName>
        <ecNumber evidence="2">2.7.13.3</ecNumber>
    </recommendedName>
</protein>
<dbReference type="RefSeq" id="WP_196272567.1">
    <property type="nucleotide sequence ID" value="NZ_JADQDO010000007.1"/>
</dbReference>
<dbReference type="Gene3D" id="3.30.565.10">
    <property type="entry name" value="Histidine kinase-like ATPase, C-terminal domain"/>
    <property type="match status" value="1"/>
</dbReference>
<sequence length="515" mass="54609">MNRRILGLVGLWLALVFTIATLVALTSYARLRDAFDTDASALYRVISQRVDQHDAHLTSIAAVLSNADPSFSTLRAVAEAVLRFYPRIAAIDVLSLDPTPAITFTTRELNPGVDAGVLAAQARALSPGQAVVVSGDHRNAAYELVKRLPPGLASVGAVAMTIDARRLVEPEGGLSPSTFLILLDPSGRVVLQTDEPPHSSGIVPAFVFEKALGSRSQPLVLRLQQQPAMEDLLPPAALAILAIAAGLGVVLLAFVLRERRVAKEASARERLREHEARLAHAMRVNTVGEMASGIAHELTQPLTAILSQSQAGLRLAHASEEPAQIIGVLEANVRHAKRAGDILARLRAYVSNKGPAVEATDLNLLVRNVAALSRHDLESRGITLRLEIGPNSPLSAIDRVSIEQVVLNLIRNAADAVEPVPEERRIITLATAWEGTDAVIVVSDAGPGIPAANLPRLFEPFFTTKADGMGLGLSLCERLVEAFGGRITAENGAIQGAAFTIYLPALSGTLGAAAE</sequence>